<feature type="non-terminal residue" evidence="2">
    <location>
        <position position="162"/>
    </location>
</feature>
<protein>
    <submittedName>
        <fullName evidence="2">Uncharacterized protein</fullName>
    </submittedName>
</protein>
<reference evidence="2" key="1">
    <citation type="submission" date="2020-02" db="EMBL/GenBank/DDBJ databases">
        <authorList>
            <person name="Meier V. D."/>
        </authorList>
    </citation>
    <scope>NUCLEOTIDE SEQUENCE</scope>
    <source>
        <strain evidence="2">AVDCRST_MAG87</strain>
    </source>
</reference>
<feature type="non-terminal residue" evidence="2">
    <location>
        <position position="1"/>
    </location>
</feature>
<dbReference type="AlphaFoldDB" id="A0A6J4UU97"/>
<proteinExistence type="predicted"/>
<dbReference type="EMBL" id="CADCWJ010000312">
    <property type="protein sequence ID" value="CAA9558544.1"/>
    <property type="molecule type" value="Genomic_DNA"/>
</dbReference>
<feature type="compositionally biased region" description="Basic residues" evidence="1">
    <location>
        <begin position="69"/>
        <end position="100"/>
    </location>
</feature>
<evidence type="ECO:0000256" key="1">
    <source>
        <dbReference type="SAM" id="MobiDB-lite"/>
    </source>
</evidence>
<gene>
    <name evidence="2" type="ORF">AVDCRST_MAG87-1386</name>
</gene>
<feature type="compositionally biased region" description="Basic and acidic residues" evidence="1">
    <location>
        <begin position="101"/>
        <end position="114"/>
    </location>
</feature>
<sequence length="162" mass="17915">GDRGRCLVADAGSSRTEGSGTGRRQHRGRPGRIPQLRARGRPGGCGLLPQRPPSPAGFLEGDRPAPNRGHARAGRHLSPARHRLLVRSGRRSARLRRVVRGRGDRSGRRLDAGRARNPRPGRTQHLFLAARADDRAGRLHHSGRGPQPGRHLRRLYLRPVRM</sequence>
<evidence type="ECO:0000313" key="2">
    <source>
        <dbReference type="EMBL" id="CAA9558544.1"/>
    </source>
</evidence>
<name>A0A6J4UU97_9BACT</name>
<feature type="region of interest" description="Disordered" evidence="1">
    <location>
        <begin position="1"/>
        <end position="122"/>
    </location>
</feature>
<accession>A0A6J4UU97</accession>
<organism evidence="2">
    <name type="scientific">uncultured Thermomicrobiales bacterium</name>
    <dbReference type="NCBI Taxonomy" id="1645740"/>
    <lineage>
        <taxon>Bacteria</taxon>
        <taxon>Pseudomonadati</taxon>
        <taxon>Thermomicrobiota</taxon>
        <taxon>Thermomicrobia</taxon>
        <taxon>Thermomicrobiales</taxon>
        <taxon>environmental samples</taxon>
    </lineage>
</organism>